<sequence>MIFKKIFIQYAKYYELHFYFNKIWMYVGVSSIMLLYFVSSTILNLIGYTHLTHSYLMSKDKSPLCDSCSVLLTINHFITECNKYNQYRNQSNISEQICQALGPNPQDEKNSWSLFTVKLIVDSATKKLITIHICKYKYVLSIVGTYFKHTSYQMVLSKQNSCSIMQHSSSNFKIFNCIQNISEQYLYYIDVKSFSSTCMTFSCRSCTYFILCFKLNSINIICAYLPNVSANSQNTNKNSVNMTNCTNMVSAKPHWISCELSIYRNLVRRIISHINDRNAFFHKRKILKCHDLTSFGYICIRPMEIMTLVLMLNQHDHHSTFRFFNTDIKTFN</sequence>
<keyword evidence="1" id="KW-0472">Membrane</keyword>
<keyword evidence="3" id="KW-1185">Reference proteome</keyword>
<dbReference type="OrthoDB" id="7610697at2759"/>
<keyword evidence="1" id="KW-0812">Transmembrane</keyword>
<gene>
    <name evidence="2" type="ORF">AGLY_000419</name>
</gene>
<feature type="transmembrane region" description="Helical" evidence="1">
    <location>
        <begin position="23"/>
        <end position="51"/>
    </location>
</feature>
<dbReference type="Proteomes" id="UP000475862">
    <property type="component" value="Unassembled WGS sequence"/>
</dbReference>
<organism evidence="2 3">
    <name type="scientific">Aphis glycines</name>
    <name type="common">Soybean aphid</name>
    <dbReference type="NCBI Taxonomy" id="307491"/>
    <lineage>
        <taxon>Eukaryota</taxon>
        <taxon>Metazoa</taxon>
        <taxon>Ecdysozoa</taxon>
        <taxon>Arthropoda</taxon>
        <taxon>Hexapoda</taxon>
        <taxon>Insecta</taxon>
        <taxon>Pterygota</taxon>
        <taxon>Neoptera</taxon>
        <taxon>Paraneoptera</taxon>
        <taxon>Hemiptera</taxon>
        <taxon>Sternorrhyncha</taxon>
        <taxon>Aphidomorpha</taxon>
        <taxon>Aphidoidea</taxon>
        <taxon>Aphididae</taxon>
        <taxon>Aphidini</taxon>
        <taxon>Aphis</taxon>
        <taxon>Aphis</taxon>
    </lineage>
</organism>
<accession>A0A6G0U9I1</accession>
<proteinExistence type="predicted"/>
<evidence type="ECO:0000313" key="2">
    <source>
        <dbReference type="EMBL" id="KAE9544876.1"/>
    </source>
</evidence>
<comment type="caution">
    <text evidence="2">The sequence shown here is derived from an EMBL/GenBank/DDBJ whole genome shotgun (WGS) entry which is preliminary data.</text>
</comment>
<dbReference type="AlphaFoldDB" id="A0A6G0U9I1"/>
<dbReference type="EMBL" id="VYZN01000001">
    <property type="protein sequence ID" value="KAE9544876.1"/>
    <property type="molecule type" value="Genomic_DNA"/>
</dbReference>
<reference evidence="2 3" key="1">
    <citation type="submission" date="2019-08" db="EMBL/GenBank/DDBJ databases">
        <title>The genome of the soybean aphid Biotype 1, its phylome, world population structure and adaptation to the North American continent.</title>
        <authorList>
            <person name="Giordano R."/>
            <person name="Donthu R.K."/>
            <person name="Hernandez A.G."/>
            <person name="Wright C.L."/>
            <person name="Zimin A.V."/>
        </authorList>
    </citation>
    <scope>NUCLEOTIDE SEQUENCE [LARGE SCALE GENOMIC DNA]</scope>
    <source>
        <tissue evidence="2">Whole aphids</tissue>
    </source>
</reference>
<evidence type="ECO:0000313" key="3">
    <source>
        <dbReference type="Proteomes" id="UP000475862"/>
    </source>
</evidence>
<name>A0A6G0U9I1_APHGL</name>
<protein>
    <submittedName>
        <fullName evidence="2">Uncharacterized protein</fullName>
    </submittedName>
</protein>
<evidence type="ECO:0000256" key="1">
    <source>
        <dbReference type="SAM" id="Phobius"/>
    </source>
</evidence>
<keyword evidence="1" id="KW-1133">Transmembrane helix</keyword>